<organism evidence="1 2">
    <name type="scientific">Arctium lappa</name>
    <name type="common">Greater burdock</name>
    <name type="synonym">Lappa major</name>
    <dbReference type="NCBI Taxonomy" id="4217"/>
    <lineage>
        <taxon>Eukaryota</taxon>
        <taxon>Viridiplantae</taxon>
        <taxon>Streptophyta</taxon>
        <taxon>Embryophyta</taxon>
        <taxon>Tracheophyta</taxon>
        <taxon>Spermatophyta</taxon>
        <taxon>Magnoliopsida</taxon>
        <taxon>eudicotyledons</taxon>
        <taxon>Gunneridae</taxon>
        <taxon>Pentapetalae</taxon>
        <taxon>asterids</taxon>
        <taxon>campanulids</taxon>
        <taxon>Asterales</taxon>
        <taxon>Asteraceae</taxon>
        <taxon>Carduoideae</taxon>
        <taxon>Cardueae</taxon>
        <taxon>Arctiinae</taxon>
        <taxon>Arctium</taxon>
    </lineage>
</organism>
<dbReference type="EMBL" id="CM042056">
    <property type="protein sequence ID" value="KAI3697768.1"/>
    <property type="molecule type" value="Genomic_DNA"/>
</dbReference>
<sequence length="133" mass="15582">MGYWPFRWLILKILSILRYLICAFKTSTFSFDGFSVLMDPLGYNNSTLALLIIICWILTKAGVPHLKWIRVEGEYNVMVINACRYQLIKRVEYMHSRGFLHCDIHQDNFLMGLGPKANQVYIIDYGLAKKYHN</sequence>
<evidence type="ECO:0000313" key="2">
    <source>
        <dbReference type="Proteomes" id="UP001055879"/>
    </source>
</evidence>
<keyword evidence="2" id="KW-1185">Reference proteome</keyword>
<evidence type="ECO:0000313" key="1">
    <source>
        <dbReference type="EMBL" id="KAI3697768.1"/>
    </source>
</evidence>
<name>A0ACB8ZJH3_ARCLA</name>
<gene>
    <name evidence="1" type="ORF">L6452_30865</name>
</gene>
<accession>A0ACB8ZJH3</accession>
<reference evidence="1 2" key="2">
    <citation type="journal article" date="2022" name="Mol. Ecol. Resour.">
        <title>The genomes of chicory, endive, great burdock and yacon provide insights into Asteraceae paleo-polyploidization history and plant inulin production.</title>
        <authorList>
            <person name="Fan W."/>
            <person name="Wang S."/>
            <person name="Wang H."/>
            <person name="Wang A."/>
            <person name="Jiang F."/>
            <person name="Liu H."/>
            <person name="Zhao H."/>
            <person name="Xu D."/>
            <person name="Zhang Y."/>
        </authorList>
    </citation>
    <scope>NUCLEOTIDE SEQUENCE [LARGE SCALE GENOMIC DNA]</scope>
    <source>
        <strain evidence="2">cv. Niubang</strain>
    </source>
</reference>
<proteinExistence type="predicted"/>
<dbReference type="Proteomes" id="UP001055879">
    <property type="component" value="Linkage Group LG10"/>
</dbReference>
<reference evidence="2" key="1">
    <citation type="journal article" date="2022" name="Mol. Ecol. Resour.">
        <title>The genomes of chicory, endive, great burdock and yacon provide insights into Asteraceae palaeo-polyploidization history and plant inulin production.</title>
        <authorList>
            <person name="Fan W."/>
            <person name="Wang S."/>
            <person name="Wang H."/>
            <person name="Wang A."/>
            <person name="Jiang F."/>
            <person name="Liu H."/>
            <person name="Zhao H."/>
            <person name="Xu D."/>
            <person name="Zhang Y."/>
        </authorList>
    </citation>
    <scope>NUCLEOTIDE SEQUENCE [LARGE SCALE GENOMIC DNA]</scope>
    <source>
        <strain evidence="2">cv. Niubang</strain>
    </source>
</reference>
<protein>
    <submittedName>
        <fullName evidence="1">Uncharacterized protein</fullName>
    </submittedName>
</protein>
<comment type="caution">
    <text evidence="1">The sequence shown here is derived from an EMBL/GenBank/DDBJ whole genome shotgun (WGS) entry which is preliminary data.</text>
</comment>